<keyword evidence="2" id="KW-1185">Reference proteome</keyword>
<dbReference type="PANTHER" id="PTHR23253:SF78">
    <property type="entry name" value="EUKARYOTIC TRANSLATION INITIATION FACTOR 4G1, ISOFORM B-RELATED"/>
    <property type="match status" value="1"/>
</dbReference>
<reference evidence="3" key="1">
    <citation type="submission" date="2025-08" db="UniProtKB">
        <authorList>
            <consortium name="RefSeq"/>
        </authorList>
    </citation>
    <scope>IDENTIFICATION</scope>
    <source>
        <tissue evidence="3">Whole body</tissue>
    </source>
</reference>
<dbReference type="OrthoDB" id="6631006at2759"/>
<proteinExistence type="predicted"/>
<dbReference type="InterPro" id="IPR003890">
    <property type="entry name" value="MIF4G-like_typ-3"/>
</dbReference>
<evidence type="ECO:0000259" key="1">
    <source>
        <dbReference type="SMART" id="SM00543"/>
    </source>
</evidence>
<feature type="domain" description="MIF4G" evidence="1">
    <location>
        <begin position="448"/>
        <end position="664"/>
    </location>
</feature>
<dbReference type="AlphaFoldDB" id="A0A8B8GAB2"/>
<dbReference type="SUPFAM" id="SSF48371">
    <property type="entry name" value="ARM repeat"/>
    <property type="match status" value="2"/>
</dbReference>
<dbReference type="Gene3D" id="1.25.40.180">
    <property type="match status" value="2"/>
</dbReference>
<gene>
    <name evidence="3" type="primary">LOC112689896</name>
</gene>
<organism evidence="2 3">
    <name type="scientific">Sipha flava</name>
    <name type="common">yellow sugarcane aphid</name>
    <dbReference type="NCBI Taxonomy" id="143950"/>
    <lineage>
        <taxon>Eukaryota</taxon>
        <taxon>Metazoa</taxon>
        <taxon>Ecdysozoa</taxon>
        <taxon>Arthropoda</taxon>
        <taxon>Hexapoda</taxon>
        <taxon>Insecta</taxon>
        <taxon>Pterygota</taxon>
        <taxon>Neoptera</taxon>
        <taxon>Paraneoptera</taxon>
        <taxon>Hemiptera</taxon>
        <taxon>Sternorrhyncha</taxon>
        <taxon>Aphidomorpha</taxon>
        <taxon>Aphidoidea</taxon>
        <taxon>Aphididae</taxon>
        <taxon>Sipha</taxon>
    </lineage>
</organism>
<evidence type="ECO:0000313" key="2">
    <source>
        <dbReference type="Proteomes" id="UP000694846"/>
    </source>
</evidence>
<protein>
    <submittedName>
        <fullName evidence="3">Eukaryotic translation initiation factor 4 gamma 1-like</fullName>
    </submittedName>
</protein>
<dbReference type="GO" id="GO:0003729">
    <property type="term" value="F:mRNA binding"/>
    <property type="evidence" value="ECO:0007669"/>
    <property type="project" value="TreeGrafter"/>
</dbReference>
<dbReference type="InterPro" id="IPR016024">
    <property type="entry name" value="ARM-type_fold"/>
</dbReference>
<dbReference type="GO" id="GO:0003743">
    <property type="term" value="F:translation initiation factor activity"/>
    <property type="evidence" value="ECO:0007669"/>
    <property type="project" value="TreeGrafter"/>
</dbReference>
<accession>A0A8B8GAB2</accession>
<evidence type="ECO:0000313" key="3">
    <source>
        <dbReference type="RefSeq" id="XP_025419556.1"/>
    </source>
</evidence>
<dbReference type="Proteomes" id="UP000694846">
    <property type="component" value="Unplaced"/>
</dbReference>
<name>A0A8B8GAB2_9HEMI</name>
<dbReference type="RefSeq" id="XP_025419556.1">
    <property type="nucleotide sequence ID" value="XM_025563771.1"/>
</dbReference>
<feature type="domain" description="MIF4G" evidence="1">
    <location>
        <begin position="129"/>
        <end position="352"/>
    </location>
</feature>
<dbReference type="GeneID" id="112689896"/>
<dbReference type="GO" id="GO:0016281">
    <property type="term" value="C:eukaryotic translation initiation factor 4F complex"/>
    <property type="evidence" value="ECO:0007669"/>
    <property type="project" value="TreeGrafter"/>
</dbReference>
<dbReference type="PANTHER" id="PTHR23253">
    <property type="entry name" value="EUKARYOTIC TRANSLATION INITIATION FACTOR 4 GAMMA"/>
    <property type="match status" value="1"/>
</dbReference>
<dbReference type="SMART" id="SM00543">
    <property type="entry name" value="MIF4G"/>
    <property type="match status" value="2"/>
</dbReference>
<dbReference type="Pfam" id="PF02854">
    <property type="entry name" value="MIF4G"/>
    <property type="match status" value="2"/>
</dbReference>
<sequence length="682" mass="79385">MYSKFVKTNDFEVVNIKAKTMYSKEMLIRLKEQPICWKEPASIEKLVEFRILRPMAYGRAPTREFVPRTFDSRSRVETARRRVVHYQIPKGDASDLKTCSNPWTPSCLKGKRAHCQTSNYDEAQTEEIEKKFRSILNKITPENMVPLTNSILSLSINTDHRLKKVIDILFQKAINEPHFTPQYAYICMEMNNKDINAKVKTTTSSFKTLIILCCEDRFNSMHVHEQELTKSLKEIKDCKDQDDKEKMQSKYDRDEKIHRERSVGNCRFMCELYKVKILSNQTLEMCIKHLLMSPKEETLECACNILKQIGKTLNHKVTFEVLNEYMSLAYKTKIPTRIRFMILDTIELKDNNWIPRKHRTVQKSCDTKTPENNHSETVKYTSMLSMNYGPPKNDGHIDTSDSSRPLLSTRTSDVVAHEVSPMSSCFKTETKTTNVQSSNNKDATIGVEKIFLSILNKITTENIALLTESIISLPVNTDVCLKKVVEMLFQKAIDEPIFCPQYAHICLLMKNIEVDSKEQECGTTTFRKVLVRMCQNAFESIIAQSRMMIKHSIEKRKKRTQEKIDQNDVVYRKRSIGYCRFMCELLKVEILIPQILDVCVAKLVKSPKEIPLECLCIILKHVGKEIDHYSVFEKLYEYSSECKSKLSARIRCMILDTIDLKNNSWVQRHHIEETTLLHEKRE</sequence>